<reference evidence="6 7" key="1">
    <citation type="submission" date="2024-04" db="EMBL/GenBank/DDBJ databases">
        <title>Genome assembly C_amara_ONT_v2.</title>
        <authorList>
            <person name="Yant L."/>
            <person name="Moore C."/>
            <person name="Slenker M."/>
        </authorList>
    </citation>
    <scope>NUCLEOTIDE SEQUENCE [LARGE SCALE GENOMIC DNA]</scope>
    <source>
        <tissue evidence="6">Leaf</tissue>
    </source>
</reference>
<evidence type="ECO:0000256" key="4">
    <source>
        <dbReference type="PROSITE-ProRule" id="PRU00376"/>
    </source>
</evidence>
<gene>
    <name evidence="6" type="ORF">V5N11_032264</name>
</gene>
<keyword evidence="7" id="KW-1185">Reference proteome</keyword>
<proteinExistence type="predicted"/>
<dbReference type="CDD" id="cd16910">
    <property type="entry name" value="YEATS_TFIID14_like"/>
    <property type="match status" value="1"/>
</dbReference>
<dbReference type="InterPro" id="IPR038704">
    <property type="entry name" value="YEAST_sf"/>
</dbReference>
<evidence type="ECO:0000313" key="6">
    <source>
        <dbReference type="EMBL" id="KAL1191920.1"/>
    </source>
</evidence>
<dbReference type="GO" id="GO:0005634">
    <property type="term" value="C:nucleus"/>
    <property type="evidence" value="ECO:0007669"/>
    <property type="project" value="UniProtKB-SubCell"/>
</dbReference>
<protein>
    <submittedName>
        <fullName evidence="6">Transcription initiation factor TFIID subunit 14</fullName>
    </submittedName>
</protein>
<dbReference type="InterPro" id="IPR005033">
    <property type="entry name" value="YEATS"/>
</dbReference>
<comment type="caution">
    <text evidence="6">The sequence shown here is derived from an EMBL/GenBank/DDBJ whole genome shotgun (WGS) entry which is preliminary data.</text>
</comment>
<comment type="subcellular location">
    <subcellularLocation>
        <location evidence="4">Nucleus</location>
    </subcellularLocation>
</comment>
<dbReference type="PANTHER" id="PTHR47573">
    <property type="entry name" value="PROTEIN AF-9 HOMOLOG"/>
    <property type="match status" value="1"/>
</dbReference>
<dbReference type="Proteomes" id="UP001558713">
    <property type="component" value="Unassembled WGS sequence"/>
</dbReference>
<dbReference type="PANTHER" id="PTHR47573:SF1">
    <property type="entry name" value="PROTEIN AF-9 HOMOLOG"/>
    <property type="match status" value="1"/>
</dbReference>
<sequence length="271" mass="30948">MESDMEIFSEADASTQKLRMLQMGRPIDDREDKNGRRRTKDVEVYVPIVCGSIAFYLGKKATEYRTHKWTVYVRGATNEDLGVVIKRVIFHLHPSFKNPTRVVDSPPFALSECGWGEFKIDITVFLHTDVCEKKLELSHFLRLNPDNEYGPVPKSITIPVVTESYNEIVFPDPFESFLARVHNHPAVHISDLPHGFNLPLSGVAEIYHQMKNGDTKDHPLSQWFLKFSEAVELFKLTAARQKVQADIAKLERRLIIVDGQPEGESSSGYEY</sequence>
<dbReference type="InterPro" id="IPR055129">
    <property type="entry name" value="YEATS_dom"/>
</dbReference>
<dbReference type="AlphaFoldDB" id="A0ABD0ZWS0"/>
<dbReference type="Pfam" id="PF03366">
    <property type="entry name" value="YEATS"/>
    <property type="match status" value="1"/>
</dbReference>
<keyword evidence="3 4" id="KW-0539">Nucleus</keyword>
<evidence type="ECO:0000256" key="1">
    <source>
        <dbReference type="ARBA" id="ARBA00023015"/>
    </source>
</evidence>
<accession>A0ABD0ZWS0</accession>
<evidence type="ECO:0000256" key="3">
    <source>
        <dbReference type="ARBA" id="ARBA00023242"/>
    </source>
</evidence>
<dbReference type="PROSITE" id="PS51037">
    <property type="entry name" value="YEATS"/>
    <property type="match status" value="1"/>
</dbReference>
<evidence type="ECO:0000313" key="7">
    <source>
        <dbReference type="Proteomes" id="UP001558713"/>
    </source>
</evidence>
<feature type="domain" description="YEATS" evidence="5">
    <location>
        <begin position="38"/>
        <end position="184"/>
    </location>
</feature>
<organism evidence="6 7">
    <name type="scientific">Cardamine amara subsp. amara</name>
    <dbReference type="NCBI Taxonomy" id="228776"/>
    <lineage>
        <taxon>Eukaryota</taxon>
        <taxon>Viridiplantae</taxon>
        <taxon>Streptophyta</taxon>
        <taxon>Embryophyta</taxon>
        <taxon>Tracheophyta</taxon>
        <taxon>Spermatophyta</taxon>
        <taxon>Magnoliopsida</taxon>
        <taxon>eudicotyledons</taxon>
        <taxon>Gunneridae</taxon>
        <taxon>Pentapetalae</taxon>
        <taxon>rosids</taxon>
        <taxon>malvids</taxon>
        <taxon>Brassicales</taxon>
        <taxon>Brassicaceae</taxon>
        <taxon>Cardamineae</taxon>
        <taxon>Cardamine</taxon>
    </lineage>
</organism>
<dbReference type="Gene3D" id="2.60.40.1970">
    <property type="entry name" value="YEATS domain"/>
    <property type="match status" value="1"/>
</dbReference>
<keyword evidence="1" id="KW-0805">Transcription regulation</keyword>
<dbReference type="EMBL" id="JBANAX010000839">
    <property type="protein sequence ID" value="KAL1191920.1"/>
    <property type="molecule type" value="Genomic_DNA"/>
</dbReference>
<evidence type="ECO:0000256" key="2">
    <source>
        <dbReference type="ARBA" id="ARBA00023163"/>
    </source>
</evidence>
<keyword evidence="2" id="KW-0804">Transcription</keyword>
<name>A0ABD0ZWS0_CARAN</name>
<evidence type="ECO:0000259" key="5">
    <source>
        <dbReference type="PROSITE" id="PS51037"/>
    </source>
</evidence>